<dbReference type="EMBL" id="NEVH01026154">
    <property type="protein sequence ID" value="PNF14491.1"/>
    <property type="molecule type" value="Genomic_DNA"/>
</dbReference>
<name>A0A2J7PDS9_9NEOP</name>
<dbReference type="InterPro" id="IPR036875">
    <property type="entry name" value="Znf_CCHC_sf"/>
</dbReference>
<sequence length="986" mass="111541">MTTTRGSPSDERIARNLPLFLITLTRTAKSQEIFHLQSFCHISIRVEAYRAQSGLTQCHNCQQFDHVWANCKQPPRCMWCGGGHLHKECPEKQNAASTPACCNCELKEGEKPHPANYRGCRHAREELQRRKSQRAPKTTTGRVFSSNIVSPGVSFAAALRGSTSQEQRPQTLQVPVAVPPKATKPSIPVFVQEPKTGQSTQASHVNSPSLDNMPLKVIAFNANGIGRQRYELSKQLQDLHVDVALFSETHLKPHERFFIPNYYFYRIDRQSGRNGGTAVAVRKGIPHNHVDLPPLVSVEATGVCIPIGNSEVLLAAVYKSPGKAWSDADITELLSFRRKSILAGDLNAKNPFWNSRVSNPSEVVVSDILDSDHLPIVFHILDHVKISNLSEPIEKFTDWERFQSLASELISPKLEINSGVEADKAARDFAASIASAYRLSTSKVTLSDINNDLPDGPRAPTAIHGSSGLKFHPSEKANEIADCLEIQFTPHDLCDENHEQRVEARVQALLEAVDENPPLRIRPCDVQKLIKSLKLKKACGIDGIPNECLRHLPRRPLVHLTHLFNHCFRLSHFPNTWKEAKIITLPKPGKDPKFPQNLRPISLLSTTGKLFEKAILKFLHKHIEERDLLNASQFGFRARHSTTLQCMRLADHVTLNFNNKMSTAAVFLDIEKAFDTTWHSGLLFKLSKLEFPNSLTKLIGSFLSKRKFRVSVEGEMSTPREIQAGVPQGSVLSPTLFNLYINDAPHTQGVHLALFADDTCLYATDRKEGFIVRKLQRGLSSMETWCERWNIKINEDKTRGVYFSRGRRPPESCLTLNGRNIPFVNSAKYLGVIFDKRVTWRLHIEMIEAKAFRTFIRVYSLFKNERLSANIKLTLHKALIRSIMTYASPAWEFAADTHLLKLQRLQNKVLRTIGNFPRRTPVRDLHMAFKIPYVYDYITKLCRQQAEVIQNHDNENVRNIGQGEARHRKYKRLKLGGGQAYDRSSD</sequence>
<dbReference type="GO" id="GO:0003676">
    <property type="term" value="F:nucleic acid binding"/>
    <property type="evidence" value="ECO:0007669"/>
    <property type="project" value="InterPro"/>
</dbReference>
<dbReference type="SUPFAM" id="SSF57756">
    <property type="entry name" value="Retrovirus zinc finger-like domains"/>
    <property type="match status" value="1"/>
</dbReference>
<dbReference type="InterPro" id="IPR036691">
    <property type="entry name" value="Endo/exonu/phosph_ase_sf"/>
</dbReference>
<protein>
    <recommendedName>
        <fullName evidence="1">Reverse transcriptase domain-containing protein</fullName>
    </recommendedName>
</protein>
<reference evidence="2 3" key="1">
    <citation type="submission" date="2017-12" db="EMBL/GenBank/DDBJ databases">
        <title>Hemimetabolous genomes reveal molecular basis of termite eusociality.</title>
        <authorList>
            <person name="Harrison M.C."/>
            <person name="Jongepier E."/>
            <person name="Robertson H.M."/>
            <person name="Arning N."/>
            <person name="Bitard-Feildel T."/>
            <person name="Chao H."/>
            <person name="Childers C.P."/>
            <person name="Dinh H."/>
            <person name="Doddapaneni H."/>
            <person name="Dugan S."/>
            <person name="Gowin J."/>
            <person name="Greiner C."/>
            <person name="Han Y."/>
            <person name="Hu H."/>
            <person name="Hughes D.S.T."/>
            <person name="Huylmans A.-K."/>
            <person name="Kemena C."/>
            <person name="Kremer L.P.M."/>
            <person name="Lee S.L."/>
            <person name="Lopez-Ezquerra A."/>
            <person name="Mallet L."/>
            <person name="Monroy-Kuhn J.M."/>
            <person name="Moser A."/>
            <person name="Murali S.C."/>
            <person name="Muzny D.M."/>
            <person name="Otani S."/>
            <person name="Piulachs M.-D."/>
            <person name="Poelchau M."/>
            <person name="Qu J."/>
            <person name="Schaub F."/>
            <person name="Wada-Katsumata A."/>
            <person name="Worley K.C."/>
            <person name="Xie Q."/>
            <person name="Ylla G."/>
            <person name="Poulsen M."/>
            <person name="Gibbs R.A."/>
            <person name="Schal C."/>
            <person name="Richards S."/>
            <person name="Belles X."/>
            <person name="Korb J."/>
            <person name="Bornberg-Bauer E."/>
        </authorList>
    </citation>
    <scope>NUCLEOTIDE SEQUENCE [LARGE SCALE GENOMIC DNA]</scope>
    <source>
        <tissue evidence="2">Whole body</tissue>
    </source>
</reference>
<dbReference type="InterPro" id="IPR005135">
    <property type="entry name" value="Endo/exonuclease/phosphatase"/>
</dbReference>
<dbReference type="Pfam" id="PF03372">
    <property type="entry name" value="Exo_endo_phos"/>
    <property type="match status" value="1"/>
</dbReference>
<evidence type="ECO:0000313" key="2">
    <source>
        <dbReference type="EMBL" id="PNF14491.1"/>
    </source>
</evidence>
<dbReference type="GO" id="GO:0008270">
    <property type="term" value="F:zinc ion binding"/>
    <property type="evidence" value="ECO:0007669"/>
    <property type="project" value="InterPro"/>
</dbReference>
<dbReference type="GO" id="GO:0071897">
    <property type="term" value="P:DNA biosynthetic process"/>
    <property type="evidence" value="ECO:0007669"/>
    <property type="project" value="UniProtKB-ARBA"/>
</dbReference>
<dbReference type="InterPro" id="IPR000477">
    <property type="entry name" value="RT_dom"/>
</dbReference>
<dbReference type="CDD" id="cd01650">
    <property type="entry name" value="RT_nLTR_like"/>
    <property type="match status" value="1"/>
</dbReference>
<evidence type="ECO:0000313" key="3">
    <source>
        <dbReference type="Proteomes" id="UP000235965"/>
    </source>
</evidence>
<dbReference type="PANTHER" id="PTHR36688:SF1">
    <property type="entry name" value="ENDONUCLEASE_EXONUCLEASE_PHOSPHATASE DOMAIN-CONTAINING PROTEIN"/>
    <property type="match status" value="1"/>
</dbReference>
<dbReference type="PANTHER" id="PTHR36688">
    <property type="entry name" value="ENDO/EXONUCLEASE/PHOSPHATASE DOMAIN-CONTAINING PROTEIN"/>
    <property type="match status" value="1"/>
</dbReference>
<evidence type="ECO:0000259" key="1">
    <source>
        <dbReference type="PROSITE" id="PS50878"/>
    </source>
</evidence>
<dbReference type="Pfam" id="PF00078">
    <property type="entry name" value="RVT_1"/>
    <property type="match status" value="1"/>
</dbReference>
<organism evidence="2 3">
    <name type="scientific">Cryptotermes secundus</name>
    <dbReference type="NCBI Taxonomy" id="105785"/>
    <lineage>
        <taxon>Eukaryota</taxon>
        <taxon>Metazoa</taxon>
        <taxon>Ecdysozoa</taxon>
        <taxon>Arthropoda</taxon>
        <taxon>Hexapoda</taxon>
        <taxon>Insecta</taxon>
        <taxon>Pterygota</taxon>
        <taxon>Neoptera</taxon>
        <taxon>Polyneoptera</taxon>
        <taxon>Dictyoptera</taxon>
        <taxon>Blattodea</taxon>
        <taxon>Blattoidea</taxon>
        <taxon>Termitoidae</taxon>
        <taxon>Kalotermitidae</taxon>
        <taxon>Cryptotermitinae</taxon>
        <taxon>Cryptotermes</taxon>
    </lineage>
</organism>
<dbReference type="GO" id="GO:0003824">
    <property type="term" value="F:catalytic activity"/>
    <property type="evidence" value="ECO:0007669"/>
    <property type="project" value="InterPro"/>
</dbReference>
<dbReference type="PROSITE" id="PS50878">
    <property type="entry name" value="RT_POL"/>
    <property type="match status" value="1"/>
</dbReference>
<dbReference type="SUPFAM" id="SSF56672">
    <property type="entry name" value="DNA/RNA polymerases"/>
    <property type="match status" value="1"/>
</dbReference>
<dbReference type="AlphaFoldDB" id="A0A2J7PDS9"/>
<dbReference type="SUPFAM" id="SSF56219">
    <property type="entry name" value="DNase I-like"/>
    <property type="match status" value="1"/>
</dbReference>
<dbReference type="InterPro" id="IPR052560">
    <property type="entry name" value="RdDP_mobile_element"/>
</dbReference>
<keyword evidence="3" id="KW-1185">Reference proteome</keyword>
<dbReference type="InParanoid" id="A0A2J7PDS9"/>
<dbReference type="Proteomes" id="UP000235965">
    <property type="component" value="Unassembled WGS sequence"/>
</dbReference>
<dbReference type="InterPro" id="IPR043502">
    <property type="entry name" value="DNA/RNA_pol_sf"/>
</dbReference>
<comment type="caution">
    <text evidence="2">The sequence shown here is derived from an EMBL/GenBank/DDBJ whole genome shotgun (WGS) entry which is preliminary data.</text>
</comment>
<proteinExistence type="predicted"/>
<dbReference type="Gene3D" id="4.10.60.10">
    <property type="entry name" value="Zinc finger, CCHC-type"/>
    <property type="match status" value="1"/>
</dbReference>
<accession>A0A2J7PDS9</accession>
<dbReference type="Gene3D" id="3.60.10.10">
    <property type="entry name" value="Endonuclease/exonuclease/phosphatase"/>
    <property type="match status" value="1"/>
</dbReference>
<gene>
    <name evidence="2" type="ORF">B7P43_G16345</name>
</gene>
<feature type="domain" description="Reverse transcriptase" evidence="1">
    <location>
        <begin position="566"/>
        <end position="834"/>
    </location>
</feature>